<organism evidence="2 3">
    <name type="scientific">Quercus lobata</name>
    <name type="common">Valley oak</name>
    <dbReference type="NCBI Taxonomy" id="97700"/>
    <lineage>
        <taxon>Eukaryota</taxon>
        <taxon>Viridiplantae</taxon>
        <taxon>Streptophyta</taxon>
        <taxon>Embryophyta</taxon>
        <taxon>Tracheophyta</taxon>
        <taxon>Spermatophyta</taxon>
        <taxon>Magnoliopsida</taxon>
        <taxon>eudicotyledons</taxon>
        <taxon>Gunneridae</taxon>
        <taxon>Pentapetalae</taxon>
        <taxon>rosids</taxon>
        <taxon>fabids</taxon>
        <taxon>Fagales</taxon>
        <taxon>Fagaceae</taxon>
        <taxon>Quercus</taxon>
    </lineage>
</organism>
<dbReference type="EnsemblPlants" id="QL03p022214:mrna">
    <property type="protein sequence ID" value="QL03p022214:mrna:CDS:1"/>
    <property type="gene ID" value="QL03p022214"/>
</dbReference>
<dbReference type="EMBL" id="LRBV02000003">
    <property type="status" value="NOT_ANNOTATED_CDS"/>
    <property type="molecule type" value="Genomic_DNA"/>
</dbReference>
<dbReference type="Proteomes" id="UP000594261">
    <property type="component" value="Chromosome 3"/>
</dbReference>
<reference evidence="2 3" key="1">
    <citation type="journal article" date="2016" name="G3 (Bethesda)">
        <title>First Draft Assembly and Annotation of the Genome of a California Endemic Oak Quercus lobata Nee (Fagaceae).</title>
        <authorList>
            <person name="Sork V.L."/>
            <person name="Fitz-Gibbon S.T."/>
            <person name="Puiu D."/>
            <person name="Crepeau M."/>
            <person name="Gugger P.F."/>
            <person name="Sherman R."/>
            <person name="Stevens K."/>
            <person name="Langley C.H."/>
            <person name="Pellegrini M."/>
            <person name="Salzberg S.L."/>
        </authorList>
    </citation>
    <scope>NUCLEOTIDE SEQUENCE [LARGE SCALE GENOMIC DNA]</scope>
    <source>
        <strain evidence="2 3">cv. SW786</strain>
    </source>
</reference>
<feature type="region of interest" description="Disordered" evidence="1">
    <location>
        <begin position="67"/>
        <end position="88"/>
    </location>
</feature>
<feature type="compositionally biased region" description="Polar residues" evidence="1">
    <location>
        <begin position="70"/>
        <end position="88"/>
    </location>
</feature>
<accession>A0A7N2L6T2</accession>
<dbReference type="OMA" id="ALHRMYN"/>
<keyword evidence="3" id="KW-1185">Reference proteome</keyword>
<sequence length="88" mass="9686">MKAQYDKCDVIDPISLDDIDESNEWLLGKIGIEPSMDAEDELIDDDDDDGLIWGAVARAATVGEARKNTRFQTQSRANSKASTSQPNI</sequence>
<evidence type="ECO:0000313" key="3">
    <source>
        <dbReference type="Proteomes" id="UP000594261"/>
    </source>
</evidence>
<dbReference type="AlphaFoldDB" id="A0A7N2L6T2"/>
<evidence type="ECO:0000256" key="1">
    <source>
        <dbReference type="SAM" id="MobiDB-lite"/>
    </source>
</evidence>
<dbReference type="Gramene" id="QL03p022214:mrna">
    <property type="protein sequence ID" value="QL03p022214:mrna:CDS:1"/>
    <property type="gene ID" value="QL03p022214"/>
</dbReference>
<reference evidence="2" key="2">
    <citation type="submission" date="2021-01" db="UniProtKB">
        <authorList>
            <consortium name="EnsemblPlants"/>
        </authorList>
    </citation>
    <scope>IDENTIFICATION</scope>
</reference>
<protein>
    <submittedName>
        <fullName evidence="2">Uncharacterized protein</fullName>
    </submittedName>
</protein>
<proteinExistence type="predicted"/>
<name>A0A7N2L6T2_QUELO</name>
<dbReference type="InParanoid" id="A0A7N2L6T2"/>
<evidence type="ECO:0000313" key="2">
    <source>
        <dbReference type="EnsemblPlants" id="QL03p022214:mrna:CDS:1"/>
    </source>
</evidence>